<gene>
    <name evidence="2" type="ORF">OO014_10545</name>
</gene>
<evidence type="ECO:0000256" key="1">
    <source>
        <dbReference type="SAM" id="MobiDB-lite"/>
    </source>
</evidence>
<dbReference type="EMBL" id="JAPFQL010000040">
    <property type="protein sequence ID" value="MDC5697699.1"/>
    <property type="molecule type" value="Genomic_DNA"/>
</dbReference>
<protein>
    <recommendedName>
        <fullName evidence="4">Glycosyl transferase family 2</fullName>
    </recommendedName>
</protein>
<evidence type="ECO:0000313" key="3">
    <source>
        <dbReference type="Proteomes" id="UP001150259"/>
    </source>
</evidence>
<feature type="region of interest" description="Disordered" evidence="1">
    <location>
        <begin position="277"/>
        <end position="298"/>
    </location>
</feature>
<dbReference type="RefSeq" id="WP_272462275.1">
    <property type="nucleotide sequence ID" value="NZ_JAPFQL010000040.1"/>
</dbReference>
<organism evidence="2 3">
    <name type="scientific">Intrasporangium calvum</name>
    <dbReference type="NCBI Taxonomy" id="53358"/>
    <lineage>
        <taxon>Bacteria</taxon>
        <taxon>Bacillati</taxon>
        <taxon>Actinomycetota</taxon>
        <taxon>Actinomycetes</taxon>
        <taxon>Micrococcales</taxon>
        <taxon>Intrasporangiaceae</taxon>
        <taxon>Intrasporangium</taxon>
    </lineage>
</organism>
<evidence type="ECO:0008006" key="4">
    <source>
        <dbReference type="Google" id="ProtNLM"/>
    </source>
</evidence>
<keyword evidence="3" id="KW-1185">Reference proteome</keyword>
<dbReference type="Proteomes" id="UP001150259">
    <property type="component" value="Unassembled WGS sequence"/>
</dbReference>
<evidence type="ECO:0000313" key="2">
    <source>
        <dbReference type="EMBL" id="MDC5697699.1"/>
    </source>
</evidence>
<proteinExistence type="predicted"/>
<reference evidence="2 3" key="1">
    <citation type="submission" date="2022-11" db="EMBL/GenBank/DDBJ databases">
        <title>Anaerobic phenanthrene biodegradation by a DNRA strain PheN6.</title>
        <authorList>
            <person name="Zhang Z."/>
        </authorList>
    </citation>
    <scope>NUCLEOTIDE SEQUENCE [LARGE SCALE GENOMIC DNA]</scope>
    <source>
        <strain evidence="2 3">PheN6</strain>
    </source>
</reference>
<sequence length="298" mass="32748">MLALITSLRHPWNSRDYTEVERIFARSVTSWVRQQSNEFCVVAVGNRVPTVELPGGTRFVQVDFPAPSPHRGPHTGIPAVLRDKGTKLAVGLLAARQEQPDLTHVMFVDADDFVSRRLAGFVAGRRSEPGWTVTDGWRYHAGRRALHRQRGDFHHHCGSSHIVRHDLYPHVDLPLTASQEQLYAAFGDRLERWLGSHLHVHDDLPLTPLPFPGALYRVGTGEAHSGTSMGGFGRPVPRGVAEEFGVEPTPLTPWSLARAVLPSSAAITTRVRSVLGPLSRGGGTARAASATRRDEGQR</sequence>
<name>A0ABT5GHJ5_9MICO</name>
<accession>A0ABT5GHJ5</accession>
<comment type="caution">
    <text evidence="2">The sequence shown here is derived from an EMBL/GenBank/DDBJ whole genome shotgun (WGS) entry which is preliminary data.</text>
</comment>